<dbReference type="RefSeq" id="WP_129356799.1">
    <property type="nucleotide sequence ID" value="NZ_CP012670.1"/>
</dbReference>
<keyword evidence="10" id="KW-0862">Zinc</keyword>
<dbReference type="GO" id="GO:0008108">
    <property type="term" value="F:UDP-glucose:hexose-1-phosphate uridylyltransferase activity"/>
    <property type="evidence" value="ECO:0007669"/>
    <property type="project" value="UniProtKB-UniRule"/>
</dbReference>
<dbReference type="Proteomes" id="UP000295781">
    <property type="component" value="Chromosome"/>
</dbReference>
<dbReference type="NCBIfam" id="TIGR00209">
    <property type="entry name" value="galT_1"/>
    <property type="match status" value="1"/>
</dbReference>
<evidence type="ECO:0000259" key="16">
    <source>
        <dbReference type="Pfam" id="PF01087"/>
    </source>
</evidence>
<dbReference type="GO" id="GO:0005737">
    <property type="term" value="C:cytoplasm"/>
    <property type="evidence" value="ECO:0007669"/>
    <property type="project" value="TreeGrafter"/>
</dbReference>
<protein>
    <recommendedName>
        <fullName evidence="6 13">Galactose-1-phosphate uridylyltransferase</fullName>
        <ecNumber evidence="5 13">2.7.7.12</ecNumber>
    </recommendedName>
</protein>
<keyword evidence="12 15" id="KW-0119">Carbohydrate metabolism</keyword>
<sequence>MYARTLQKPDGRKLTVYSRLPIEGDLDAPSPSSEPLQANPHLRWHPLRGEWVAYASHRQGRTFLPPPEYNPLGPTRDPAFPTEVPAGRYDIAVFDNRFPTLVTTAHDPPASLVETAPATGVCEVVVFTQDADASLGALPLSQIELLLEVWADRTREIGGLPHIDYVMPFENRGVEVGVTLHHPHGQIYAYPFVPPIPARMLAQQEAFWKEHGRGLLEDLIREEIEDGARTLYQGDHAVAFVPAWARYPYEAWVAPRRPVATFCDLAPEQRADLARALKTTVLKYDGLWGRKLPYLQVWYQAPTDGAPHPEAHLHAELWPPYRTPDKLKYLAGTELGAGMFAMDVLPEDKARELAAVPVDLSAEEAAR</sequence>
<dbReference type="PROSITE" id="PS00117">
    <property type="entry name" value="GAL_P_UDP_TRANSF_I"/>
    <property type="match status" value="1"/>
</dbReference>
<evidence type="ECO:0000256" key="3">
    <source>
        <dbReference type="ARBA" id="ARBA00004947"/>
    </source>
</evidence>
<reference evidence="18 19" key="1">
    <citation type="submission" date="2015-09" db="EMBL/GenBank/DDBJ databases">
        <title>Sorangium comparison.</title>
        <authorList>
            <person name="Zaburannyi N."/>
            <person name="Bunk B."/>
            <person name="Overmann J."/>
            <person name="Mueller R."/>
        </authorList>
    </citation>
    <scope>NUCLEOTIDE SEQUENCE [LARGE SCALE GENOMIC DNA]</scope>
    <source>
        <strain evidence="18 19">So ceGT47</strain>
    </source>
</reference>
<evidence type="ECO:0000256" key="13">
    <source>
        <dbReference type="NCBIfam" id="TIGR00209"/>
    </source>
</evidence>
<dbReference type="PANTHER" id="PTHR11943:SF1">
    <property type="entry name" value="GALACTOSE-1-PHOSPHATE URIDYLYLTRANSFERASE"/>
    <property type="match status" value="1"/>
</dbReference>
<gene>
    <name evidence="18" type="primary">galT</name>
    <name evidence="18" type="ORF">SOCEGT47_050450</name>
</gene>
<evidence type="ECO:0000256" key="11">
    <source>
        <dbReference type="ARBA" id="ARBA00023144"/>
    </source>
</evidence>
<evidence type="ECO:0000256" key="7">
    <source>
        <dbReference type="ARBA" id="ARBA00022679"/>
    </source>
</evidence>
<dbReference type="InterPro" id="IPR001937">
    <property type="entry name" value="GalP_UDPtransf1"/>
</dbReference>
<evidence type="ECO:0000256" key="10">
    <source>
        <dbReference type="ARBA" id="ARBA00022833"/>
    </source>
</evidence>
<evidence type="ECO:0000256" key="4">
    <source>
        <dbReference type="ARBA" id="ARBA00010951"/>
    </source>
</evidence>
<dbReference type="InterPro" id="IPR019779">
    <property type="entry name" value="GalP_UDPtransf1_His-AS"/>
</dbReference>
<evidence type="ECO:0000256" key="1">
    <source>
        <dbReference type="ARBA" id="ARBA00001107"/>
    </source>
</evidence>
<name>A0A4P2Q527_SORCE</name>
<evidence type="ECO:0000256" key="5">
    <source>
        <dbReference type="ARBA" id="ARBA00012384"/>
    </source>
</evidence>
<evidence type="ECO:0000256" key="12">
    <source>
        <dbReference type="ARBA" id="ARBA00023277"/>
    </source>
</evidence>
<dbReference type="InterPro" id="IPR005850">
    <property type="entry name" value="GalP_Utransf_C"/>
</dbReference>
<evidence type="ECO:0000313" key="19">
    <source>
        <dbReference type="Proteomes" id="UP000295781"/>
    </source>
</evidence>
<dbReference type="Pfam" id="PF01087">
    <property type="entry name" value="GalP_UDP_transf"/>
    <property type="match status" value="1"/>
</dbReference>
<evidence type="ECO:0000259" key="17">
    <source>
        <dbReference type="Pfam" id="PF02744"/>
    </source>
</evidence>
<comment type="cofactor">
    <cofactor evidence="2">
        <name>Zn(2+)</name>
        <dbReference type="ChEBI" id="CHEBI:29105"/>
    </cofactor>
</comment>
<dbReference type="UniPathway" id="UPA00214"/>
<dbReference type="SUPFAM" id="SSF54197">
    <property type="entry name" value="HIT-like"/>
    <property type="match status" value="2"/>
</dbReference>
<dbReference type="AlphaFoldDB" id="A0A4P2Q527"/>
<keyword evidence="9 15" id="KW-0479">Metal-binding</keyword>
<evidence type="ECO:0000313" key="18">
    <source>
        <dbReference type="EMBL" id="AUX24507.1"/>
    </source>
</evidence>
<dbReference type="GO" id="GO:0008270">
    <property type="term" value="F:zinc ion binding"/>
    <property type="evidence" value="ECO:0007669"/>
    <property type="project" value="InterPro"/>
</dbReference>
<dbReference type="PIRSF" id="PIRSF000808">
    <property type="entry name" value="GalT"/>
    <property type="match status" value="1"/>
</dbReference>
<dbReference type="GO" id="GO:0033499">
    <property type="term" value="P:galactose catabolic process via UDP-galactose, Leloir pathway"/>
    <property type="evidence" value="ECO:0007669"/>
    <property type="project" value="TreeGrafter"/>
</dbReference>
<organism evidence="18 19">
    <name type="scientific">Sorangium cellulosum</name>
    <name type="common">Polyangium cellulosum</name>
    <dbReference type="NCBI Taxonomy" id="56"/>
    <lineage>
        <taxon>Bacteria</taxon>
        <taxon>Pseudomonadati</taxon>
        <taxon>Myxococcota</taxon>
        <taxon>Polyangia</taxon>
        <taxon>Polyangiales</taxon>
        <taxon>Polyangiaceae</taxon>
        <taxon>Sorangium</taxon>
    </lineage>
</organism>
<evidence type="ECO:0000256" key="14">
    <source>
        <dbReference type="PIRSR" id="PIRSR000808-1"/>
    </source>
</evidence>
<dbReference type="EC" id="2.7.7.12" evidence="5 13"/>
<evidence type="ECO:0000256" key="8">
    <source>
        <dbReference type="ARBA" id="ARBA00022695"/>
    </source>
</evidence>
<dbReference type="OrthoDB" id="9769064at2"/>
<comment type="catalytic activity">
    <reaction evidence="1 15">
        <text>alpha-D-galactose 1-phosphate + UDP-alpha-D-glucose = alpha-D-glucose 1-phosphate + UDP-alpha-D-galactose</text>
        <dbReference type="Rhea" id="RHEA:13989"/>
        <dbReference type="ChEBI" id="CHEBI:58336"/>
        <dbReference type="ChEBI" id="CHEBI:58601"/>
        <dbReference type="ChEBI" id="CHEBI:58885"/>
        <dbReference type="ChEBI" id="CHEBI:66914"/>
        <dbReference type="EC" id="2.7.7.12"/>
    </reaction>
</comment>
<evidence type="ECO:0000256" key="15">
    <source>
        <dbReference type="RuleBase" id="RU000506"/>
    </source>
</evidence>
<accession>A0A4P2Q527</accession>
<evidence type="ECO:0000256" key="9">
    <source>
        <dbReference type="ARBA" id="ARBA00022723"/>
    </source>
</evidence>
<comment type="similarity">
    <text evidence="4 15">Belongs to the galactose-1-phosphate uridylyltransferase type 1 family.</text>
</comment>
<feature type="domain" description="Galactose-1-phosphate uridyl transferase C-terminal" evidence="17">
    <location>
        <begin position="202"/>
        <end position="356"/>
    </location>
</feature>
<proteinExistence type="inferred from homology"/>
<evidence type="ECO:0000256" key="2">
    <source>
        <dbReference type="ARBA" id="ARBA00001947"/>
    </source>
</evidence>
<dbReference type="Gene3D" id="3.30.428.10">
    <property type="entry name" value="HIT-like"/>
    <property type="match status" value="2"/>
</dbReference>
<keyword evidence="7 15" id="KW-0808">Transferase</keyword>
<feature type="domain" description="Galactose-1-phosphate uridyl transferase N-terminal" evidence="16">
    <location>
        <begin position="39"/>
        <end position="194"/>
    </location>
</feature>
<dbReference type="Pfam" id="PF02744">
    <property type="entry name" value="GalP_UDP_tr_C"/>
    <property type="match status" value="1"/>
</dbReference>
<keyword evidence="8 15" id="KW-0548">Nucleotidyltransferase</keyword>
<evidence type="ECO:0000256" key="6">
    <source>
        <dbReference type="ARBA" id="ARBA00016340"/>
    </source>
</evidence>
<dbReference type="PANTHER" id="PTHR11943">
    <property type="entry name" value="GALACTOSE-1-PHOSPHATE URIDYLYLTRANSFERASE"/>
    <property type="match status" value="1"/>
</dbReference>
<comment type="pathway">
    <text evidence="3 15">Carbohydrate metabolism; galactose metabolism.</text>
</comment>
<feature type="active site" description="Tele-UMP-histidine intermediate" evidence="14">
    <location>
        <position position="184"/>
    </location>
</feature>
<dbReference type="InterPro" id="IPR036265">
    <property type="entry name" value="HIT-like_sf"/>
</dbReference>
<dbReference type="EMBL" id="CP012670">
    <property type="protein sequence ID" value="AUX24507.1"/>
    <property type="molecule type" value="Genomic_DNA"/>
</dbReference>
<keyword evidence="11 15" id="KW-0299">Galactose metabolism</keyword>
<dbReference type="InterPro" id="IPR005849">
    <property type="entry name" value="GalP_Utransf_N"/>
</dbReference>